<comment type="function">
    <text evidence="5">Catalyzes the synthesis of gamma-glutamylcysteine (gamma-GC).</text>
</comment>
<dbReference type="RefSeq" id="WP_089284142.1">
    <property type="nucleotide sequence ID" value="NZ_FZOJ01000021.1"/>
</dbReference>
<evidence type="ECO:0000256" key="5">
    <source>
        <dbReference type="PIRNR" id="PIRNR017901"/>
    </source>
</evidence>
<dbReference type="PIRSF" id="PIRSF017901">
    <property type="entry name" value="GCL"/>
    <property type="match status" value="1"/>
</dbReference>
<keyword evidence="3 5" id="KW-0067">ATP-binding</keyword>
<proteinExistence type="inferred from homology"/>
<evidence type="ECO:0000313" key="7">
    <source>
        <dbReference type="Proteomes" id="UP000198304"/>
    </source>
</evidence>
<dbReference type="EMBL" id="FZOJ01000021">
    <property type="protein sequence ID" value="SNS78553.1"/>
    <property type="molecule type" value="Genomic_DNA"/>
</dbReference>
<dbReference type="InterPro" id="IPR014746">
    <property type="entry name" value="Gln_synth/guanido_kin_cat_dom"/>
</dbReference>
<evidence type="ECO:0000256" key="2">
    <source>
        <dbReference type="ARBA" id="ARBA00022741"/>
    </source>
</evidence>
<dbReference type="AlphaFoldDB" id="A0A239HCM5"/>
<comment type="catalytic activity">
    <reaction evidence="4 5">
        <text>L-cysteine + L-glutamate + ATP = gamma-L-glutamyl-L-cysteine + ADP + phosphate + H(+)</text>
        <dbReference type="Rhea" id="RHEA:13285"/>
        <dbReference type="ChEBI" id="CHEBI:15378"/>
        <dbReference type="ChEBI" id="CHEBI:29985"/>
        <dbReference type="ChEBI" id="CHEBI:30616"/>
        <dbReference type="ChEBI" id="CHEBI:35235"/>
        <dbReference type="ChEBI" id="CHEBI:43474"/>
        <dbReference type="ChEBI" id="CHEBI:58173"/>
        <dbReference type="ChEBI" id="CHEBI:456216"/>
        <dbReference type="EC" id="6.3.2.2"/>
    </reaction>
</comment>
<dbReference type="Gene3D" id="3.30.590.20">
    <property type="match status" value="1"/>
</dbReference>
<dbReference type="OrthoDB" id="9780152at2"/>
<accession>A0A239HCM5</accession>
<dbReference type="GO" id="GO:0004357">
    <property type="term" value="F:glutamate-cysteine ligase activity"/>
    <property type="evidence" value="ECO:0007669"/>
    <property type="project" value="UniProtKB-UniRule"/>
</dbReference>
<keyword evidence="1 5" id="KW-0436">Ligase</keyword>
<dbReference type="PANTHER" id="PTHR34378">
    <property type="entry name" value="GLUTAMATE--CYSTEINE LIGASE, CHLOROPLASTIC"/>
    <property type="match status" value="1"/>
</dbReference>
<keyword evidence="7" id="KW-1185">Reference proteome</keyword>
<dbReference type="GO" id="GO:0005524">
    <property type="term" value="F:ATP binding"/>
    <property type="evidence" value="ECO:0007669"/>
    <property type="project" value="UniProtKB-UniRule"/>
</dbReference>
<dbReference type="SUPFAM" id="SSF55931">
    <property type="entry name" value="Glutamine synthetase/guanido kinase"/>
    <property type="match status" value="1"/>
</dbReference>
<dbReference type="Proteomes" id="UP000198304">
    <property type="component" value="Unassembled WGS sequence"/>
</dbReference>
<reference evidence="6 7" key="1">
    <citation type="submission" date="2017-06" db="EMBL/GenBank/DDBJ databases">
        <authorList>
            <person name="Kim H.J."/>
            <person name="Triplett B.A."/>
        </authorList>
    </citation>
    <scope>NUCLEOTIDE SEQUENCE [LARGE SCALE GENOMIC DNA]</scope>
    <source>
        <strain evidence="6 7">SCA</strain>
    </source>
</reference>
<organism evidence="6 7">
    <name type="scientific">Anaerovirgula multivorans</name>
    <dbReference type="NCBI Taxonomy" id="312168"/>
    <lineage>
        <taxon>Bacteria</taxon>
        <taxon>Bacillati</taxon>
        <taxon>Bacillota</taxon>
        <taxon>Clostridia</taxon>
        <taxon>Peptostreptococcales</taxon>
        <taxon>Natronincolaceae</taxon>
        <taxon>Anaerovirgula</taxon>
    </lineage>
</organism>
<dbReference type="InterPro" id="IPR006336">
    <property type="entry name" value="GCS2"/>
</dbReference>
<protein>
    <recommendedName>
        <fullName evidence="5">Glutamate--cysteine ligase</fullName>
        <ecNumber evidence="5">6.3.2.2</ecNumber>
    </recommendedName>
</protein>
<dbReference type="EC" id="6.3.2.2" evidence="5"/>
<evidence type="ECO:0000256" key="1">
    <source>
        <dbReference type="ARBA" id="ARBA00022598"/>
    </source>
</evidence>
<dbReference type="InterPro" id="IPR035434">
    <property type="entry name" value="GCL_bact_plant"/>
</dbReference>
<dbReference type="Pfam" id="PF04107">
    <property type="entry name" value="GCS2"/>
    <property type="match status" value="1"/>
</dbReference>
<evidence type="ECO:0000313" key="6">
    <source>
        <dbReference type="EMBL" id="SNS78553.1"/>
    </source>
</evidence>
<comment type="similarity">
    <text evidence="5">Belongs to the glutamate--cysteine ligase type 2 family. EgtA subfamily.</text>
</comment>
<dbReference type="PANTHER" id="PTHR34378:SF1">
    <property type="entry name" value="GLUTAMATE--CYSTEINE LIGASE, CHLOROPLASTIC"/>
    <property type="match status" value="1"/>
</dbReference>
<evidence type="ECO:0000256" key="3">
    <source>
        <dbReference type="ARBA" id="ARBA00022840"/>
    </source>
</evidence>
<name>A0A239HCM5_9FIRM</name>
<dbReference type="GO" id="GO:0006750">
    <property type="term" value="P:glutathione biosynthetic process"/>
    <property type="evidence" value="ECO:0007669"/>
    <property type="project" value="UniProtKB-UniRule"/>
</dbReference>
<sequence>MEYEKQVERIAEFIKGGEKPENLFKIGVEIEHIIVRNENLHSVTYYEEDGIETILKRLMNKGYKPKYEGEYLIGLEGVEGTITLEPGGQLEISIRPCSSLQEVEEIYLDFLKKIIPILEEQNQLLMAIGYHPRTSIKDIPFNPKKRYRYMAEYFEAKGIYAHNMMKGTASLQVVIDYRDEEDFIKKFRVANFLSPLFHLITDNAPIFEGKIYEKNSIRSQIWENTDKDRSGVIMNSSEGPFGYKNYAKYILDTPPILIIKDGEIIGTKDKKAKDLIDINTTTDEEIDHILSMVFPDVRVRRYIEIRMGDALPYPLNLGYVALIKGIFYNDIVLKYLFEMTKGVEEEKVRLAKQSIEEKGFEGRFKCKSVNDFIPILFDLAKKGLDEEEKKYLESLEKLTLAKKNPALMMKEEIRHEGMEVLKQFALNDYGREKTDGLNAYNLFSISTEHYKR</sequence>
<keyword evidence="2 5" id="KW-0547">Nucleotide-binding</keyword>
<gene>
    <name evidence="6" type="ORF">SAMN05446037_10219</name>
</gene>
<evidence type="ECO:0000256" key="4">
    <source>
        <dbReference type="ARBA" id="ARBA00048819"/>
    </source>
</evidence>